<proteinExistence type="predicted"/>
<evidence type="ECO:0000313" key="2">
    <source>
        <dbReference type="EMBL" id="KAJ0408735.1"/>
    </source>
</evidence>
<dbReference type="Proteomes" id="UP001209570">
    <property type="component" value="Unassembled WGS sequence"/>
</dbReference>
<reference evidence="2" key="1">
    <citation type="submission" date="2021-12" db="EMBL/GenBank/DDBJ databases">
        <title>Prjna785345.</title>
        <authorList>
            <person name="Rujirawat T."/>
            <person name="Krajaejun T."/>
        </authorList>
    </citation>
    <scope>NUCLEOTIDE SEQUENCE</scope>
    <source>
        <strain evidence="2">Pi057C3</strain>
    </source>
</reference>
<dbReference type="AlphaFoldDB" id="A0AAD5MAI7"/>
<feature type="region of interest" description="Disordered" evidence="1">
    <location>
        <begin position="127"/>
        <end position="157"/>
    </location>
</feature>
<protein>
    <submittedName>
        <fullName evidence="2">Uncharacterized protein</fullName>
    </submittedName>
</protein>
<gene>
    <name evidence="2" type="ORF">P43SY_001959</name>
</gene>
<dbReference type="EMBL" id="JAKCXM010000009">
    <property type="protein sequence ID" value="KAJ0408735.1"/>
    <property type="molecule type" value="Genomic_DNA"/>
</dbReference>
<accession>A0AAD5MAI7</accession>
<comment type="caution">
    <text evidence="2">The sequence shown here is derived from an EMBL/GenBank/DDBJ whole genome shotgun (WGS) entry which is preliminary data.</text>
</comment>
<organism evidence="2 3">
    <name type="scientific">Pythium insidiosum</name>
    <name type="common">Pythiosis disease agent</name>
    <dbReference type="NCBI Taxonomy" id="114742"/>
    <lineage>
        <taxon>Eukaryota</taxon>
        <taxon>Sar</taxon>
        <taxon>Stramenopiles</taxon>
        <taxon>Oomycota</taxon>
        <taxon>Peronosporomycetes</taxon>
        <taxon>Pythiales</taxon>
        <taxon>Pythiaceae</taxon>
        <taxon>Pythium</taxon>
    </lineage>
</organism>
<evidence type="ECO:0000313" key="3">
    <source>
        <dbReference type="Proteomes" id="UP001209570"/>
    </source>
</evidence>
<evidence type="ECO:0000256" key="1">
    <source>
        <dbReference type="SAM" id="MobiDB-lite"/>
    </source>
</evidence>
<keyword evidence="3" id="KW-1185">Reference proteome</keyword>
<name>A0AAD5MAI7_PYTIN</name>
<sequence>MAPSIPVSSLLLGGDLRQESLEDDYIELNPLQQPPTWFPARPTLRGLSKKSLSTRLLDAKAALLAKKPSIAQLRASLPSVRPLPSAIGRRASETARQTADFVRSSTSTRLSHLVPSRRLSFARLRKRQHRHQEQDNQYEELDDERASLTSSEEDELDAHEYCDVYEHEGGFYVEAHDTPNQETS</sequence>